<dbReference type="SMART" id="SM01260">
    <property type="entry name" value="LANC_like"/>
    <property type="match status" value="1"/>
</dbReference>
<evidence type="ECO:0000313" key="2">
    <source>
        <dbReference type="Proteomes" id="UP000675781"/>
    </source>
</evidence>
<name>A0A941EV02_9ACTN</name>
<dbReference type="RefSeq" id="WP_212532210.1">
    <property type="nucleotide sequence ID" value="NZ_JAGSOG010000227.1"/>
</dbReference>
<sequence length="421" mass="43088">FVRRTRLRTRLAPRPGAAAGPMLAPAPVKAAAPDPERLLTLARGLGDQLIASAYSDGERTNWIGLEPVEAAYRAHWRVRAMGADLASGCCGPALFLAQLAALTGSERYRRIARQALVPVPSVLDLLAERPEDLAVVGSGAFTGVGGIAYTLAHLAVTLDDPEIADWVERAVPLTVAAAESEDEVGLLDGTAGGLAALVAVYRATRSPAAWRGAQACAALLLTRPLPVRPGYARGAAGIGRALMDFADLTGDEDCAAAGLAALRSIDEALPALPPCPSQTSWCDELAGIVLAHAARWSGASSSAAKAPPVAHTLSGPWARVLTTPLPDDSLCHGETGAVEVLGRAADPELSGAAAGRAAALVEALGVRPPRCATPAGVVTPGLLTGLAGIGHGLLRLGFPDHVPSALLLEPPIPPRRPHGAP</sequence>
<dbReference type="GO" id="GO:0031179">
    <property type="term" value="P:peptide modification"/>
    <property type="evidence" value="ECO:0007669"/>
    <property type="project" value="InterPro"/>
</dbReference>
<organism evidence="1 2">
    <name type="scientific">Actinospica durhamensis</name>
    <dbReference type="NCBI Taxonomy" id="1508375"/>
    <lineage>
        <taxon>Bacteria</taxon>
        <taxon>Bacillati</taxon>
        <taxon>Actinomycetota</taxon>
        <taxon>Actinomycetes</taxon>
        <taxon>Catenulisporales</taxon>
        <taxon>Actinospicaceae</taxon>
        <taxon>Actinospica</taxon>
    </lineage>
</organism>
<feature type="non-terminal residue" evidence="1">
    <location>
        <position position="1"/>
    </location>
</feature>
<dbReference type="Pfam" id="PF05147">
    <property type="entry name" value="LANC_like"/>
    <property type="match status" value="1"/>
</dbReference>
<comment type="caution">
    <text evidence="1">The sequence shown here is derived from an EMBL/GenBank/DDBJ whole genome shotgun (WGS) entry which is preliminary data.</text>
</comment>
<protein>
    <recommendedName>
        <fullName evidence="3">Type 2 lantipeptide synthetase LanM</fullName>
    </recommendedName>
</protein>
<accession>A0A941EV02</accession>
<gene>
    <name evidence="1" type="ORF">KDL01_30985</name>
</gene>
<dbReference type="PRINTS" id="PR01950">
    <property type="entry name" value="LANCSUPER"/>
</dbReference>
<evidence type="ECO:0008006" key="3">
    <source>
        <dbReference type="Google" id="ProtNLM"/>
    </source>
</evidence>
<dbReference type="AlphaFoldDB" id="A0A941EV02"/>
<keyword evidence="2" id="KW-1185">Reference proteome</keyword>
<proteinExistence type="predicted"/>
<dbReference type="Proteomes" id="UP000675781">
    <property type="component" value="Unassembled WGS sequence"/>
</dbReference>
<reference evidence="1" key="1">
    <citation type="submission" date="2021-04" db="EMBL/GenBank/DDBJ databases">
        <title>Genome based classification of Actinospica acidithermotolerans sp. nov., an actinobacterium isolated from an Indonesian hot spring.</title>
        <authorList>
            <person name="Kusuma A.B."/>
            <person name="Putra K.E."/>
            <person name="Nafisah S."/>
            <person name="Loh J."/>
            <person name="Nouioui I."/>
            <person name="Goodfellow M."/>
        </authorList>
    </citation>
    <scope>NUCLEOTIDE SEQUENCE</scope>
    <source>
        <strain evidence="1">CSCA 57</strain>
    </source>
</reference>
<dbReference type="InterPro" id="IPR007822">
    <property type="entry name" value="LANC-like"/>
</dbReference>
<dbReference type="EMBL" id="JAGSOG010000227">
    <property type="protein sequence ID" value="MBR7837743.1"/>
    <property type="molecule type" value="Genomic_DNA"/>
</dbReference>
<dbReference type="Gene3D" id="1.50.10.20">
    <property type="match status" value="1"/>
</dbReference>
<dbReference type="SUPFAM" id="SSF158745">
    <property type="entry name" value="LanC-like"/>
    <property type="match status" value="1"/>
</dbReference>
<evidence type="ECO:0000313" key="1">
    <source>
        <dbReference type="EMBL" id="MBR7837743.1"/>
    </source>
</evidence>